<keyword evidence="9" id="KW-0472">Membrane</keyword>
<evidence type="ECO:0000256" key="6">
    <source>
        <dbReference type="ARBA" id="ARBA00022692"/>
    </source>
</evidence>
<evidence type="ECO:0000259" key="11">
    <source>
        <dbReference type="PROSITE" id="PS52015"/>
    </source>
</evidence>
<feature type="compositionally biased region" description="Pro residues" evidence="10">
    <location>
        <begin position="33"/>
        <end position="53"/>
    </location>
</feature>
<keyword evidence="3" id="KW-0813">Transport</keyword>
<evidence type="ECO:0000256" key="10">
    <source>
        <dbReference type="SAM" id="MobiDB-lite"/>
    </source>
</evidence>
<dbReference type="RefSeq" id="WP_380200643.1">
    <property type="nucleotide sequence ID" value="NZ_JBHTEK010000001.1"/>
</dbReference>
<evidence type="ECO:0000256" key="5">
    <source>
        <dbReference type="ARBA" id="ARBA00022519"/>
    </source>
</evidence>
<keyword evidence="5" id="KW-0997">Cell inner membrane</keyword>
<organism evidence="12 13">
    <name type="scientific">Hymenobacter humi</name>
    <dbReference type="NCBI Taxonomy" id="1411620"/>
    <lineage>
        <taxon>Bacteria</taxon>
        <taxon>Pseudomonadati</taxon>
        <taxon>Bacteroidota</taxon>
        <taxon>Cytophagia</taxon>
        <taxon>Cytophagales</taxon>
        <taxon>Hymenobacteraceae</taxon>
        <taxon>Hymenobacter</taxon>
    </lineage>
</organism>
<keyword evidence="13" id="KW-1185">Reference proteome</keyword>
<feature type="region of interest" description="Disordered" evidence="10">
    <location>
        <begin position="15"/>
        <end position="73"/>
    </location>
</feature>
<dbReference type="EMBL" id="JBHTEK010000001">
    <property type="protein sequence ID" value="MFC7666709.1"/>
    <property type="molecule type" value="Genomic_DNA"/>
</dbReference>
<comment type="subcellular location">
    <subcellularLocation>
        <location evidence="1">Cell inner membrane</location>
        <topology evidence="1">Single-pass membrane protein</topology>
        <orientation evidence="1">Periplasmic side</orientation>
    </subcellularLocation>
</comment>
<name>A0ABW2U1E9_9BACT</name>
<dbReference type="PROSITE" id="PS52015">
    <property type="entry name" value="TONB_CTD"/>
    <property type="match status" value="1"/>
</dbReference>
<accession>A0ABW2U1E9</accession>
<evidence type="ECO:0000256" key="2">
    <source>
        <dbReference type="ARBA" id="ARBA00006555"/>
    </source>
</evidence>
<keyword evidence="8" id="KW-1133">Transmembrane helix</keyword>
<dbReference type="PANTHER" id="PTHR33446:SF2">
    <property type="entry name" value="PROTEIN TONB"/>
    <property type="match status" value="1"/>
</dbReference>
<feature type="compositionally biased region" description="Low complexity" evidence="10">
    <location>
        <begin position="18"/>
        <end position="32"/>
    </location>
</feature>
<dbReference type="SUPFAM" id="SSF74653">
    <property type="entry name" value="TolA/TonB C-terminal domain"/>
    <property type="match status" value="1"/>
</dbReference>
<evidence type="ECO:0000256" key="9">
    <source>
        <dbReference type="ARBA" id="ARBA00023136"/>
    </source>
</evidence>
<gene>
    <name evidence="12" type="ORF">ACFQT0_04210</name>
</gene>
<dbReference type="NCBIfam" id="TIGR01352">
    <property type="entry name" value="tonB_Cterm"/>
    <property type="match status" value="1"/>
</dbReference>
<keyword evidence="7" id="KW-0653">Protein transport</keyword>
<comment type="caution">
    <text evidence="12">The sequence shown here is derived from an EMBL/GenBank/DDBJ whole genome shotgun (WGS) entry which is preliminary data.</text>
</comment>
<keyword evidence="6" id="KW-0812">Transmembrane</keyword>
<dbReference type="Proteomes" id="UP001596513">
    <property type="component" value="Unassembled WGS sequence"/>
</dbReference>
<evidence type="ECO:0000256" key="3">
    <source>
        <dbReference type="ARBA" id="ARBA00022448"/>
    </source>
</evidence>
<keyword evidence="4" id="KW-1003">Cell membrane</keyword>
<evidence type="ECO:0000256" key="4">
    <source>
        <dbReference type="ARBA" id="ARBA00022475"/>
    </source>
</evidence>
<sequence>MALCLFTIACERNTESMAPPKTAASASSDDASMPPPPPPPAEVPDALPPPPPIARNDIKPGPDGVYTYVEDMPQLPGGGGPTAIVQYIQSRLVYPNVAPDKQPSGHEYVSFTVTDKGKVEDIKIRRSLGPEYDAAVVAALQQLPTFVPGKQKGKPVAVSFTLPVMFAKK</sequence>
<dbReference type="InterPro" id="IPR051045">
    <property type="entry name" value="TonB-dependent_transducer"/>
</dbReference>
<comment type="similarity">
    <text evidence="2">Belongs to the TonB family.</text>
</comment>
<dbReference type="InterPro" id="IPR006260">
    <property type="entry name" value="TonB/TolA_C"/>
</dbReference>
<reference evidence="13" key="1">
    <citation type="journal article" date="2019" name="Int. J. Syst. Evol. Microbiol.">
        <title>The Global Catalogue of Microorganisms (GCM) 10K type strain sequencing project: providing services to taxonomists for standard genome sequencing and annotation.</title>
        <authorList>
            <consortium name="The Broad Institute Genomics Platform"/>
            <consortium name="The Broad Institute Genome Sequencing Center for Infectious Disease"/>
            <person name="Wu L."/>
            <person name="Ma J."/>
        </authorList>
    </citation>
    <scope>NUCLEOTIDE SEQUENCE [LARGE SCALE GENOMIC DNA]</scope>
    <source>
        <strain evidence="13">JCM 19635</strain>
    </source>
</reference>
<proteinExistence type="inferred from homology"/>
<evidence type="ECO:0000256" key="1">
    <source>
        <dbReference type="ARBA" id="ARBA00004383"/>
    </source>
</evidence>
<evidence type="ECO:0000256" key="7">
    <source>
        <dbReference type="ARBA" id="ARBA00022927"/>
    </source>
</evidence>
<protein>
    <submittedName>
        <fullName evidence="12">Energy transducer TonB</fullName>
    </submittedName>
</protein>
<evidence type="ECO:0000313" key="12">
    <source>
        <dbReference type="EMBL" id="MFC7666709.1"/>
    </source>
</evidence>
<evidence type="ECO:0000313" key="13">
    <source>
        <dbReference type="Proteomes" id="UP001596513"/>
    </source>
</evidence>
<dbReference type="PANTHER" id="PTHR33446">
    <property type="entry name" value="PROTEIN TONB-RELATED"/>
    <property type="match status" value="1"/>
</dbReference>
<feature type="domain" description="TonB C-terminal" evidence="11">
    <location>
        <begin position="79"/>
        <end position="169"/>
    </location>
</feature>
<dbReference type="InterPro" id="IPR037682">
    <property type="entry name" value="TonB_C"/>
</dbReference>
<evidence type="ECO:0000256" key="8">
    <source>
        <dbReference type="ARBA" id="ARBA00022989"/>
    </source>
</evidence>
<dbReference type="Pfam" id="PF03544">
    <property type="entry name" value="TonB_C"/>
    <property type="match status" value="1"/>
</dbReference>
<dbReference type="Gene3D" id="3.30.1150.10">
    <property type="match status" value="1"/>
</dbReference>